<protein>
    <submittedName>
        <fullName evidence="3">Targeting protein for Xklp2</fullName>
    </submittedName>
</protein>
<evidence type="ECO:0000259" key="2">
    <source>
        <dbReference type="Pfam" id="PF12214"/>
    </source>
</evidence>
<accession>A0A5B7G9N4</accession>
<name>A0A5B7G9N4_PORTR</name>
<evidence type="ECO:0000256" key="1">
    <source>
        <dbReference type="SAM" id="MobiDB-lite"/>
    </source>
</evidence>
<dbReference type="GO" id="GO:0060236">
    <property type="term" value="P:regulation of mitotic spindle organization"/>
    <property type="evidence" value="ECO:0007669"/>
    <property type="project" value="InterPro"/>
</dbReference>
<dbReference type="PANTHER" id="PTHR14326:SF44">
    <property type="entry name" value="TARGETING PROTEIN FOR XKLP2"/>
    <property type="match status" value="1"/>
</dbReference>
<dbReference type="OrthoDB" id="1684416at2759"/>
<sequence>MQENVILNTSHNWQMGNRDTREPLFTTTDDLEDRKKPRGPTMAVTPNLATSRRRRSLSLMTQEEREQQEFEEAQKHAFKARPVNRKALQTPPNGYRVPAKSQSRQSESLLEMKIDSPPRMLVSMLPYAGLPLQGKKMNTKVKPFSFDQRDQERMKKKEEKIKKVLEEEKSLSEFQARPMPLFEGNGVLARKPSTPTQVKPFALNVERRGSIKQEKFKQQVRLGRSVYYEVASGSQSEESWGMDSVIRLLQSVSSKVAPGSQSEVCLGEWVFVRS</sequence>
<keyword evidence="4" id="KW-1185">Reference proteome</keyword>
<reference evidence="3 4" key="1">
    <citation type="submission" date="2019-05" db="EMBL/GenBank/DDBJ databases">
        <title>Another draft genome of Portunus trituberculatus and its Hox gene families provides insights of decapod evolution.</title>
        <authorList>
            <person name="Jeong J.-H."/>
            <person name="Song I."/>
            <person name="Kim S."/>
            <person name="Choi T."/>
            <person name="Kim D."/>
            <person name="Ryu S."/>
            <person name="Kim W."/>
        </authorList>
    </citation>
    <scope>NUCLEOTIDE SEQUENCE [LARGE SCALE GENOMIC DNA]</scope>
    <source>
        <tissue evidence="3">Muscle</tissue>
    </source>
</reference>
<proteinExistence type="predicted"/>
<comment type="caution">
    <text evidence="3">The sequence shown here is derived from an EMBL/GenBank/DDBJ whole genome shotgun (WGS) entry which is preliminary data.</text>
</comment>
<feature type="domain" description="TPX2 central" evidence="2">
    <location>
        <begin position="41"/>
        <end position="100"/>
    </location>
</feature>
<dbReference type="PANTHER" id="PTHR14326">
    <property type="entry name" value="TARGETING PROTEIN FOR XKLP2"/>
    <property type="match status" value="1"/>
</dbReference>
<dbReference type="GO" id="GO:0005819">
    <property type="term" value="C:spindle"/>
    <property type="evidence" value="ECO:0007669"/>
    <property type="project" value="InterPro"/>
</dbReference>
<feature type="region of interest" description="Disordered" evidence="1">
    <location>
        <begin position="87"/>
        <end position="107"/>
    </location>
</feature>
<dbReference type="InterPro" id="IPR027330">
    <property type="entry name" value="TPX2_central_dom"/>
</dbReference>
<dbReference type="EMBL" id="VSRR010012182">
    <property type="protein sequence ID" value="MPC54196.1"/>
    <property type="molecule type" value="Genomic_DNA"/>
</dbReference>
<dbReference type="Proteomes" id="UP000324222">
    <property type="component" value="Unassembled WGS sequence"/>
</dbReference>
<organism evidence="3 4">
    <name type="scientific">Portunus trituberculatus</name>
    <name type="common">Swimming crab</name>
    <name type="synonym">Neptunus trituberculatus</name>
    <dbReference type="NCBI Taxonomy" id="210409"/>
    <lineage>
        <taxon>Eukaryota</taxon>
        <taxon>Metazoa</taxon>
        <taxon>Ecdysozoa</taxon>
        <taxon>Arthropoda</taxon>
        <taxon>Crustacea</taxon>
        <taxon>Multicrustacea</taxon>
        <taxon>Malacostraca</taxon>
        <taxon>Eumalacostraca</taxon>
        <taxon>Eucarida</taxon>
        <taxon>Decapoda</taxon>
        <taxon>Pleocyemata</taxon>
        <taxon>Brachyura</taxon>
        <taxon>Eubrachyura</taxon>
        <taxon>Portunoidea</taxon>
        <taxon>Portunidae</taxon>
        <taxon>Portuninae</taxon>
        <taxon>Portunus</taxon>
    </lineage>
</organism>
<feature type="compositionally biased region" description="Polar residues" evidence="1">
    <location>
        <begin position="1"/>
        <end position="17"/>
    </location>
</feature>
<dbReference type="Pfam" id="PF12214">
    <property type="entry name" value="TPX2_importin"/>
    <property type="match status" value="1"/>
</dbReference>
<evidence type="ECO:0000313" key="3">
    <source>
        <dbReference type="EMBL" id="MPC54196.1"/>
    </source>
</evidence>
<dbReference type="InterPro" id="IPR009675">
    <property type="entry name" value="TPX2_fam"/>
</dbReference>
<gene>
    <name evidence="3" type="primary">TPX2</name>
    <name evidence="3" type="ORF">E2C01_048103</name>
</gene>
<dbReference type="AlphaFoldDB" id="A0A5B7G9N4"/>
<evidence type="ECO:0000313" key="4">
    <source>
        <dbReference type="Proteomes" id="UP000324222"/>
    </source>
</evidence>
<dbReference type="GO" id="GO:0005874">
    <property type="term" value="C:microtubule"/>
    <property type="evidence" value="ECO:0007669"/>
    <property type="project" value="InterPro"/>
</dbReference>
<feature type="region of interest" description="Disordered" evidence="1">
    <location>
        <begin position="1"/>
        <end position="48"/>
    </location>
</feature>